<dbReference type="EMBL" id="QTKU01000001">
    <property type="protein sequence ID" value="MBS8258938.1"/>
    <property type="molecule type" value="Genomic_DNA"/>
</dbReference>
<reference evidence="11" key="1">
    <citation type="submission" date="2018-08" db="EMBL/GenBank/DDBJ databases">
        <authorList>
            <person name="Jin W."/>
            <person name="Wang H."/>
            <person name="Yang Y."/>
            <person name="Li M."/>
            <person name="Liu J."/>
        </authorList>
    </citation>
    <scope>NUCLEOTIDE SEQUENCE</scope>
    <source>
        <strain evidence="11">AESS21</strain>
    </source>
</reference>
<dbReference type="RefSeq" id="WP_213214661.1">
    <property type="nucleotide sequence ID" value="NZ_QTKU01000001.1"/>
</dbReference>
<evidence type="ECO:0000256" key="4">
    <source>
        <dbReference type="ARBA" id="ARBA00022692"/>
    </source>
</evidence>
<dbReference type="Pfam" id="PF02530">
    <property type="entry name" value="Porin_2"/>
    <property type="match status" value="1"/>
</dbReference>
<evidence type="ECO:0000313" key="11">
    <source>
        <dbReference type="EMBL" id="MBS8258938.1"/>
    </source>
</evidence>
<feature type="chain" id="PRO_5038160741" description="Porin" evidence="10">
    <location>
        <begin position="22"/>
        <end position="376"/>
    </location>
</feature>
<keyword evidence="9 10" id="KW-0998">Cell outer membrane</keyword>
<dbReference type="GO" id="GO:0006811">
    <property type="term" value="P:monoatomic ion transport"/>
    <property type="evidence" value="ECO:0007669"/>
    <property type="project" value="UniProtKB-KW"/>
</dbReference>
<dbReference type="GO" id="GO:0046930">
    <property type="term" value="C:pore complex"/>
    <property type="evidence" value="ECO:0007669"/>
    <property type="project" value="UniProtKB-KW"/>
</dbReference>
<dbReference type="AlphaFoldDB" id="A0A944GPU7"/>
<keyword evidence="2 10" id="KW-0813">Transport</keyword>
<comment type="caution">
    <text evidence="11">The sequence shown here is derived from an EMBL/GenBank/DDBJ whole genome shotgun (WGS) entry which is preliminary data.</text>
</comment>
<protein>
    <recommendedName>
        <fullName evidence="10">Porin</fullName>
    </recommendedName>
</protein>
<comment type="similarity">
    <text evidence="1 10">Belongs to the alphaproteobacteria porin family.</text>
</comment>
<evidence type="ECO:0000256" key="7">
    <source>
        <dbReference type="ARBA" id="ARBA00023114"/>
    </source>
</evidence>
<keyword evidence="4 10" id="KW-0812">Transmembrane</keyword>
<keyword evidence="3 10" id="KW-1134">Transmembrane beta strand</keyword>
<evidence type="ECO:0000256" key="1">
    <source>
        <dbReference type="ARBA" id="ARBA00009521"/>
    </source>
</evidence>
<comment type="function">
    <text evidence="10">Forms passive diffusion pores that allow small molecular weight hydrophilic materials across the outer membrane.</text>
</comment>
<evidence type="ECO:0000256" key="10">
    <source>
        <dbReference type="RuleBase" id="RU364005"/>
    </source>
</evidence>
<sequence length="376" mass="39377">MNFKSLMLGAAAAAAATGAQAADLPVAPEPVDYVRVCDAYGARFYYIPGTETCLRVGGRVRVQYTANNFGDNGDWDDRSANDTSFFARGYLYLDSRTNTEFGLLRTFTEIYGTNTNGGESFSLGSAYIQWGGLTFGHVTSFFDYFTGQAFMGVVGRNWSDNTSNVLAYTAAFGNGFSATLSLEDGSLREVGSYAGHKIPDLVANLRVDQGWGSAQVMGALHNVRPAVAANDGAVGWAIGGGVIIDLPMLASGSNIAFQAQYADGALAYIGAGSSYNGVSLYDAAANGDTSTGYSLSGGVFHQATSTVGLALDGSYMSVDLGNSTVDVTRWAIDGSVSWTPVSGLALGVDMGYANTDVDGAGDQDEILAGFRVQRTF</sequence>
<name>A0A944GPU7_9HYPH</name>
<evidence type="ECO:0000256" key="9">
    <source>
        <dbReference type="ARBA" id="ARBA00023237"/>
    </source>
</evidence>
<evidence type="ECO:0000256" key="5">
    <source>
        <dbReference type="ARBA" id="ARBA00022729"/>
    </source>
</evidence>
<comment type="domain">
    <text evidence="10">Consists of 16-stranded beta-barrel sheets, with large surface-exposed loops, that form a transmembrane pore at the center of each barrel. The pore is partially ocluded by a peptide loop that folds into the pore lumen.</text>
</comment>
<keyword evidence="8 10" id="KW-0472">Membrane</keyword>
<organism evidence="11 12">
    <name type="scientific">Roseibium polysiphoniae</name>
    <dbReference type="NCBI Taxonomy" id="2571221"/>
    <lineage>
        <taxon>Bacteria</taxon>
        <taxon>Pseudomonadati</taxon>
        <taxon>Pseudomonadota</taxon>
        <taxon>Alphaproteobacteria</taxon>
        <taxon>Hyphomicrobiales</taxon>
        <taxon>Stappiaceae</taxon>
        <taxon>Roseibium</taxon>
    </lineage>
</organism>
<evidence type="ECO:0000256" key="2">
    <source>
        <dbReference type="ARBA" id="ARBA00022448"/>
    </source>
</evidence>
<evidence type="ECO:0000313" key="12">
    <source>
        <dbReference type="Proteomes" id="UP000705379"/>
    </source>
</evidence>
<evidence type="ECO:0000256" key="8">
    <source>
        <dbReference type="ARBA" id="ARBA00023136"/>
    </source>
</evidence>
<dbReference type="SUPFAM" id="SSF56935">
    <property type="entry name" value="Porins"/>
    <property type="match status" value="1"/>
</dbReference>
<comment type="subcellular location">
    <subcellularLocation>
        <location evidence="10">Cell outer membrane</location>
        <topology evidence="10">Multi-pass membrane protein</topology>
    </subcellularLocation>
</comment>
<dbReference type="InterPro" id="IPR003684">
    <property type="entry name" value="Porin_alphabac"/>
</dbReference>
<proteinExistence type="inferred from homology"/>
<dbReference type="GO" id="GO:0015288">
    <property type="term" value="F:porin activity"/>
    <property type="evidence" value="ECO:0007669"/>
    <property type="project" value="UniProtKB-KW"/>
</dbReference>
<dbReference type="GO" id="GO:0009279">
    <property type="term" value="C:cell outer membrane"/>
    <property type="evidence" value="ECO:0007669"/>
    <property type="project" value="UniProtKB-SubCell"/>
</dbReference>
<evidence type="ECO:0000256" key="3">
    <source>
        <dbReference type="ARBA" id="ARBA00022452"/>
    </source>
</evidence>
<evidence type="ECO:0000256" key="6">
    <source>
        <dbReference type="ARBA" id="ARBA00023065"/>
    </source>
</evidence>
<keyword evidence="6 10" id="KW-0406">Ion transport</keyword>
<feature type="signal peptide" evidence="10">
    <location>
        <begin position="1"/>
        <end position="21"/>
    </location>
</feature>
<gene>
    <name evidence="11" type="ORF">DYI23_01795</name>
</gene>
<reference evidence="11" key="2">
    <citation type="journal article" date="2021" name="Microorganisms">
        <title>Bacterial Dimethylsulfoniopropionate Biosynthesis in the East China Sea.</title>
        <authorList>
            <person name="Liu J."/>
            <person name="Zhang Y."/>
            <person name="Liu J."/>
            <person name="Zhong H."/>
            <person name="Williams B.T."/>
            <person name="Zheng Y."/>
            <person name="Curson A.R.J."/>
            <person name="Sun C."/>
            <person name="Sun H."/>
            <person name="Song D."/>
            <person name="Wagner Mackenzie B."/>
            <person name="Bermejo Martinez A."/>
            <person name="Todd J.D."/>
            <person name="Zhang X.H."/>
        </authorList>
    </citation>
    <scope>NUCLEOTIDE SEQUENCE</scope>
    <source>
        <strain evidence="11">AESS21</strain>
    </source>
</reference>
<keyword evidence="7 10" id="KW-0626">Porin</keyword>
<accession>A0A944GPU7</accession>
<dbReference type="Proteomes" id="UP000705379">
    <property type="component" value="Unassembled WGS sequence"/>
</dbReference>
<keyword evidence="5 10" id="KW-0732">Signal</keyword>